<dbReference type="EMBL" id="JANBVO010000077">
    <property type="protein sequence ID" value="KAJ9130866.1"/>
    <property type="molecule type" value="Genomic_DNA"/>
</dbReference>
<reference evidence="3" key="1">
    <citation type="submission" date="2022-07" db="EMBL/GenBank/DDBJ databases">
        <title>Fungi with potential for degradation of polypropylene.</title>
        <authorList>
            <person name="Gostincar C."/>
        </authorList>
    </citation>
    <scope>NUCLEOTIDE SEQUENCE</scope>
    <source>
        <strain evidence="3">EXF-13308</strain>
    </source>
</reference>
<dbReference type="Proteomes" id="UP001174694">
    <property type="component" value="Unassembled WGS sequence"/>
</dbReference>
<proteinExistence type="predicted"/>
<evidence type="ECO:0000313" key="4">
    <source>
        <dbReference type="Proteomes" id="UP001174694"/>
    </source>
</evidence>
<sequence length="286" mass="32161">MLRAFAFGKDLWDPSHRFETSWLLPPYALFAVRALMALYWFTVIFFILAWWCTHPSAGGCAMAGDTFSYFTHLTYWGIAFYMLVAAVHTFTYAHRGTPLLDRLPRPLQALHSLFYTSVCVFPPIVTVIYWAVLFDGTWFPREFDAWQNLSQHALNSAAALFEIVVPRTAPPPVIHLLWLIVLLALYLGLAYVTRATEGFYTYSFLDPGENGSGVVAGYILGIGVGCCVVFGLVYGAIWLRVWVTEKKLGMDGKFARQPRWRESDAEMAGQSGAEVTKERSPAVTAF</sequence>
<dbReference type="PANTHER" id="PTHR12242:SF1">
    <property type="entry name" value="MYND-TYPE DOMAIN-CONTAINING PROTEIN"/>
    <property type="match status" value="1"/>
</dbReference>
<dbReference type="AlphaFoldDB" id="A0AA38VGL4"/>
<feature type="transmembrane region" description="Helical" evidence="2">
    <location>
        <begin position="176"/>
        <end position="195"/>
    </location>
</feature>
<comment type="caution">
    <text evidence="3">The sequence shown here is derived from an EMBL/GenBank/DDBJ whole genome shotgun (WGS) entry which is preliminary data.</text>
</comment>
<keyword evidence="2" id="KW-1133">Transmembrane helix</keyword>
<keyword evidence="4" id="KW-1185">Reference proteome</keyword>
<evidence type="ECO:0000256" key="2">
    <source>
        <dbReference type="SAM" id="Phobius"/>
    </source>
</evidence>
<organism evidence="3 4">
    <name type="scientific">Pleurostoma richardsiae</name>
    <dbReference type="NCBI Taxonomy" id="41990"/>
    <lineage>
        <taxon>Eukaryota</taxon>
        <taxon>Fungi</taxon>
        <taxon>Dikarya</taxon>
        <taxon>Ascomycota</taxon>
        <taxon>Pezizomycotina</taxon>
        <taxon>Sordariomycetes</taxon>
        <taxon>Sordariomycetidae</taxon>
        <taxon>Calosphaeriales</taxon>
        <taxon>Pleurostomataceae</taxon>
        <taxon>Pleurostoma</taxon>
    </lineage>
</organism>
<feature type="transmembrane region" description="Helical" evidence="2">
    <location>
        <begin position="215"/>
        <end position="243"/>
    </location>
</feature>
<feature type="transmembrane region" description="Helical" evidence="2">
    <location>
        <begin position="113"/>
        <end position="133"/>
    </location>
</feature>
<dbReference type="PANTHER" id="PTHR12242">
    <property type="entry name" value="OS02G0130600 PROTEIN-RELATED"/>
    <property type="match status" value="1"/>
</dbReference>
<feature type="transmembrane region" description="Helical" evidence="2">
    <location>
        <begin position="73"/>
        <end position="93"/>
    </location>
</feature>
<dbReference type="GO" id="GO:0016020">
    <property type="term" value="C:membrane"/>
    <property type="evidence" value="ECO:0007669"/>
    <property type="project" value="TreeGrafter"/>
</dbReference>
<feature type="region of interest" description="Disordered" evidence="1">
    <location>
        <begin position="261"/>
        <end position="286"/>
    </location>
</feature>
<keyword evidence="2" id="KW-0812">Transmembrane</keyword>
<keyword evidence="2" id="KW-0472">Membrane</keyword>
<gene>
    <name evidence="3" type="ORF">NKR23_g11983</name>
</gene>
<protein>
    <submittedName>
        <fullName evidence="3">FAR-17a/AIG1-like protein</fullName>
    </submittedName>
</protein>
<name>A0AA38VGL4_9PEZI</name>
<evidence type="ECO:0000256" key="1">
    <source>
        <dbReference type="SAM" id="MobiDB-lite"/>
    </source>
</evidence>
<feature type="transmembrane region" description="Helical" evidence="2">
    <location>
        <begin position="27"/>
        <end position="52"/>
    </location>
</feature>
<evidence type="ECO:0000313" key="3">
    <source>
        <dbReference type="EMBL" id="KAJ9130866.1"/>
    </source>
</evidence>
<accession>A0AA38VGL4</accession>